<name>A0ABT9R8S2_9ACTN</name>
<keyword evidence="2" id="KW-0560">Oxidoreductase</keyword>
<dbReference type="Pfam" id="PF03992">
    <property type="entry name" value="ABM"/>
    <property type="match status" value="1"/>
</dbReference>
<dbReference type="SUPFAM" id="SSF54909">
    <property type="entry name" value="Dimeric alpha+beta barrel"/>
    <property type="match status" value="1"/>
</dbReference>
<dbReference type="GO" id="GO:0004497">
    <property type="term" value="F:monooxygenase activity"/>
    <property type="evidence" value="ECO:0007669"/>
    <property type="project" value="UniProtKB-KW"/>
</dbReference>
<proteinExistence type="predicted"/>
<evidence type="ECO:0000313" key="2">
    <source>
        <dbReference type="EMBL" id="MDP9865621.1"/>
    </source>
</evidence>
<dbReference type="PANTHER" id="PTHR33336:SF3">
    <property type="entry name" value="ABM DOMAIN-CONTAINING PROTEIN"/>
    <property type="match status" value="1"/>
</dbReference>
<evidence type="ECO:0000259" key="1">
    <source>
        <dbReference type="PROSITE" id="PS51725"/>
    </source>
</evidence>
<comment type="caution">
    <text evidence="2">The sequence shown here is derived from an EMBL/GenBank/DDBJ whole genome shotgun (WGS) entry which is preliminary data.</text>
</comment>
<gene>
    <name evidence="2" type="ORF">J2S55_004887</name>
</gene>
<sequence>MTDTTARTDQARHATTGTISLYGFARPRPERAAELRELLLSFVEPTRQEAGSLEYHVHEEADGSFFLYEVWRSQEDLDRHMELPHMKDFWERRMDYLERELDAHSGAMLSPYPR</sequence>
<dbReference type="RefSeq" id="WP_306865245.1">
    <property type="nucleotide sequence ID" value="NZ_JAUSRB010000002.1"/>
</dbReference>
<organism evidence="2 3">
    <name type="scientific">Streptosporangium brasiliense</name>
    <dbReference type="NCBI Taxonomy" id="47480"/>
    <lineage>
        <taxon>Bacteria</taxon>
        <taxon>Bacillati</taxon>
        <taxon>Actinomycetota</taxon>
        <taxon>Actinomycetes</taxon>
        <taxon>Streptosporangiales</taxon>
        <taxon>Streptosporangiaceae</taxon>
        <taxon>Streptosporangium</taxon>
    </lineage>
</organism>
<dbReference type="Proteomes" id="UP001230426">
    <property type="component" value="Unassembled WGS sequence"/>
</dbReference>
<evidence type="ECO:0000313" key="3">
    <source>
        <dbReference type="Proteomes" id="UP001230426"/>
    </source>
</evidence>
<dbReference type="PROSITE" id="PS51725">
    <property type="entry name" value="ABM"/>
    <property type="match status" value="1"/>
</dbReference>
<dbReference type="Gene3D" id="3.30.70.100">
    <property type="match status" value="1"/>
</dbReference>
<keyword evidence="3" id="KW-1185">Reference proteome</keyword>
<keyword evidence="2" id="KW-0503">Monooxygenase</keyword>
<dbReference type="InterPro" id="IPR011008">
    <property type="entry name" value="Dimeric_a/b-barrel"/>
</dbReference>
<reference evidence="2 3" key="1">
    <citation type="submission" date="2023-07" db="EMBL/GenBank/DDBJ databases">
        <title>Sequencing the genomes of 1000 actinobacteria strains.</title>
        <authorList>
            <person name="Klenk H.-P."/>
        </authorList>
    </citation>
    <scope>NUCLEOTIDE SEQUENCE [LARGE SCALE GENOMIC DNA]</scope>
    <source>
        <strain evidence="2 3">DSM 44109</strain>
    </source>
</reference>
<dbReference type="PANTHER" id="PTHR33336">
    <property type="entry name" value="QUINOL MONOOXYGENASE YGIN-RELATED"/>
    <property type="match status" value="1"/>
</dbReference>
<dbReference type="EMBL" id="JAUSRB010000002">
    <property type="protein sequence ID" value="MDP9865621.1"/>
    <property type="molecule type" value="Genomic_DNA"/>
</dbReference>
<protein>
    <submittedName>
        <fullName evidence="2">Quinol monooxygenase YgiN</fullName>
    </submittedName>
</protein>
<accession>A0ABT9R8S2</accession>
<dbReference type="InterPro" id="IPR007138">
    <property type="entry name" value="ABM_dom"/>
</dbReference>
<dbReference type="InterPro" id="IPR050744">
    <property type="entry name" value="AI-2_Isomerase_LsrG"/>
</dbReference>
<feature type="domain" description="ABM" evidence="1">
    <location>
        <begin position="19"/>
        <end position="108"/>
    </location>
</feature>